<keyword evidence="1" id="KW-1133">Transmembrane helix</keyword>
<comment type="caution">
    <text evidence="2">The sequence shown here is derived from an EMBL/GenBank/DDBJ whole genome shotgun (WGS) entry which is preliminary data.</text>
</comment>
<feature type="transmembrane region" description="Helical" evidence="1">
    <location>
        <begin position="46"/>
        <end position="65"/>
    </location>
</feature>
<organism evidence="2 3">
    <name type="scientific">Panicum virgatum</name>
    <name type="common">Blackwell switchgrass</name>
    <dbReference type="NCBI Taxonomy" id="38727"/>
    <lineage>
        <taxon>Eukaryota</taxon>
        <taxon>Viridiplantae</taxon>
        <taxon>Streptophyta</taxon>
        <taxon>Embryophyta</taxon>
        <taxon>Tracheophyta</taxon>
        <taxon>Spermatophyta</taxon>
        <taxon>Magnoliopsida</taxon>
        <taxon>Liliopsida</taxon>
        <taxon>Poales</taxon>
        <taxon>Poaceae</taxon>
        <taxon>PACMAD clade</taxon>
        <taxon>Panicoideae</taxon>
        <taxon>Panicodae</taxon>
        <taxon>Paniceae</taxon>
        <taxon>Panicinae</taxon>
        <taxon>Panicum</taxon>
        <taxon>Panicum sect. Hiantes</taxon>
    </lineage>
</organism>
<keyword evidence="3" id="KW-1185">Reference proteome</keyword>
<keyword evidence="1" id="KW-0472">Membrane</keyword>
<evidence type="ECO:0000313" key="3">
    <source>
        <dbReference type="Proteomes" id="UP000823388"/>
    </source>
</evidence>
<proteinExistence type="predicted"/>
<dbReference type="Proteomes" id="UP000823388">
    <property type="component" value="Chromosome 7K"/>
</dbReference>
<gene>
    <name evidence="2" type="ORF">PVAP13_7KG047135</name>
</gene>
<sequence>MPASPPVELPESSWQRNPAPAYPTLAQFPITSLLSLLFLSPRRRRTTVLAALASLLAAVVGAWAVGCPTSSPQLLERSSIHLPRGTPWGGLGRGSGAPAEVKHGGAPGGCSFRWIHGVDVLLIREDLGVHEIST</sequence>
<evidence type="ECO:0000256" key="1">
    <source>
        <dbReference type="SAM" id="Phobius"/>
    </source>
</evidence>
<keyword evidence="1" id="KW-0812">Transmembrane</keyword>
<feature type="transmembrane region" description="Helical" evidence="1">
    <location>
        <begin position="20"/>
        <end position="39"/>
    </location>
</feature>
<accession>A0A8T0Q5H3</accession>
<dbReference type="AlphaFoldDB" id="A0A8T0Q5H3"/>
<dbReference type="EMBL" id="CM029049">
    <property type="protein sequence ID" value="KAG2570157.1"/>
    <property type="molecule type" value="Genomic_DNA"/>
</dbReference>
<name>A0A8T0Q5H3_PANVG</name>
<evidence type="ECO:0000313" key="2">
    <source>
        <dbReference type="EMBL" id="KAG2570157.1"/>
    </source>
</evidence>
<reference evidence="2" key="1">
    <citation type="submission" date="2020-05" db="EMBL/GenBank/DDBJ databases">
        <title>WGS assembly of Panicum virgatum.</title>
        <authorList>
            <person name="Lovell J.T."/>
            <person name="Jenkins J."/>
            <person name="Shu S."/>
            <person name="Juenger T.E."/>
            <person name="Schmutz J."/>
        </authorList>
    </citation>
    <scope>NUCLEOTIDE SEQUENCE</scope>
    <source>
        <strain evidence="2">AP13</strain>
    </source>
</reference>
<protein>
    <submittedName>
        <fullName evidence="2">Uncharacterized protein</fullName>
    </submittedName>
</protein>